<dbReference type="Pfam" id="PF11871">
    <property type="entry name" value="DUF3391"/>
    <property type="match status" value="1"/>
</dbReference>
<dbReference type="InterPro" id="IPR006675">
    <property type="entry name" value="HDIG_dom"/>
</dbReference>
<dbReference type="InterPro" id="IPR003607">
    <property type="entry name" value="HD/PDEase_dom"/>
</dbReference>
<dbReference type="PANTHER" id="PTHR43155">
    <property type="entry name" value="CYCLIC DI-GMP PHOSPHODIESTERASE PA4108-RELATED"/>
    <property type="match status" value="1"/>
</dbReference>
<dbReference type="PROSITE" id="PS51832">
    <property type="entry name" value="HD_GYP"/>
    <property type="match status" value="1"/>
</dbReference>
<evidence type="ECO:0000313" key="3">
    <source>
        <dbReference type="Proteomes" id="UP000295106"/>
    </source>
</evidence>
<proteinExistence type="predicted"/>
<dbReference type="GeneID" id="99685629"/>
<reference evidence="2 3" key="1">
    <citation type="submission" date="2019-03" db="EMBL/GenBank/DDBJ databases">
        <title>Genomic Encyclopedia of Type Strains, Phase IV (KMG-IV): sequencing the most valuable type-strain genomes for metagenomic binning, comparative biology and taxonomic classification.</title>
        <authorList>
            <person name="Goeker M."/>
        </authorList>
    </citation>
    <scope>NUCLEOTIDE SEQUENCE [LARGE SCALE GENOMIC DNA]</scope>
    <source>
        <strain evidence="2 3">DSM 1709</strain>
    </source>
</reference>
<dbReference type="SUPFAM" id="SSF109604">
    <property type="entry name" value="HD-domain/PDEase-like"/>
    <property type="match status" value="1"/>
</dbReference>
<protein>
    <submittedName>
        <fullName evidence="2">Putative nucleotidyltransferase with HDIG domain</fullName>
    </submittedName>
</protein>
<feature type="domain" description="HD-GYP" evidence="1">
    <location>
        <begin position="134"/>
        <end position="329"/>
    </location>
</feature>
<dbReference type="InterPro" id="IPR037522">
    <property type="entry name" value="HD_GYP_dom"/>
</dbReference>
<dbReference type="EMBL" id="SLXD01000004">
    <property type="protein sequence ID" value="TCP03497.1"/>
    <property type="molecule type" value="Genomic_DNA"/>
</dbReference>
<dbReference type="CDD" id="cd00077">
    <property type="entry name" value="HDc"/>
    <property type="match status" value="1"/>
</dbReference>
<dbReference type="NCBIfam" id="TIGR00277">
    <property type="entry name" value="HDIG"/>
    <property type="match status" value="1"/>
</dbReference>
<organism evidence="2 3">
    <name type="scientific">Rubrivivax gelatinosus</name>
    <name type="common">Rhodocyclus gelatinosus</name>
    <name type="synonym">Rhodopseudomonas gelatinosa</name>
    <dbReference type="NCBI Taxonomy" id="28068"/>
    <lineage>
        <taxon>Bacteria</taxon>
        <taxon>Pseudomonadati</taxon>
        <taxon>Pseudomonadota</taxon>
        <taxon>Betaproteobacteria</taxon>
        <taxon>Burkholderiales</taxon>
        <taxon>Sphaerotilaceae</taxon>
        <taxon>Rubrivivax</taxon>
    </lineage>
</organism>
<sequence>MLKEIAVADLRIGMFVHKICGSWIEHPFWRTRFALREAQDLDKLRASGVERVLIDLERGVDVLPALVPVDEPLPDAAPEPAPQPEPPRVGRSYVQAAALCRRSLAPLRSLHDSVRLGRAVATEACEHLVDEIVDSVEYEPTLLVAVARLKAADEYLYLHALAVSALMVALARQMGMATPQLREAALAGLLLDIGKARLPAELLTRPARLQGDELALMRRHAEIGHALLARLEGVPACVLDAVRHHHERLDGSGYPDRLRGEAIPAFARMAAVCDAYDAVTSRRPYRAPWDPGLAMRHLAQSPREFDAVVVQHFVKAVGIYPTGTLLRLKSERLAVVIGRGGSLLTPRVRVFYSVAERHAIEPFELDLSDPRCDDAVAGIEPPEAWRFTGLEQLWLRG</sequence>
<dbReference type="InterPro" id="IPR021812">
    <property type="entry name" value="DUF3391"/>
</dbReference>
<gene>
    <name evidence="2" type="ORF">EV684_104219</name>
</gene>
<dbReference type="GO" id="GO:0008081">
    <property type="term" value="F:phosphoric diester hydrolase activity"/>
    <property type="evidence" value="ECO:0007669"/>
    <property type="project" value="UniProtKB-ARBA"/>
</dbReference>
<dbReference type="PANTHER" id="PTHR43155:SF2">
    <property type="entry name" value="CYCLIC DI-GMP PHOSPHODIESTERASE PA4108"/>
    <property type="match status" value="1"/>
</dbReference>
<evidence type="ECO:0000259" key="1">
    <source>
        <dbReference type="PROSITE" id="PS51832"/>
    </source>
</evidence>
<dbReference type="Proteomes" id="UP000295106">
    <property type="component" value="Unassembled WGS sequence"/>
</dbReference>
<dbReference type="AlphaFoldDB" id="A0A4R2MFF7"/>
<dbReference type="GO" id="GO:0016740">
    <property type="term" value="F:transferase activity"/>
    <property type="evidence" value="ECO:0007669"/>
    <property type="project" value="UniProtKB-KW"/>
</dbReference>
<dbReference type="Pfam" id="PF13487">
    <property type="entry name" value="HD_5"/>
    <property type="match status" value="1"/>
</dbReference>
<dbReference type="RefSeq" id="WP_132646117.1">
    <property type="nucleotide sequence ID" value="NZ_CP181386.1"/>
</dbReference>
<dbReference type="SMART" id="SM00471">
    <property type="entry name" value="HDc"/>
    <property type="match status" value="1"/>
</dbReference>
<keyword evidence="2" id="KW-0808">Transferase</keyword>
<comment type="caution">
    <text evidence="2">The sequence shown here is derived from an EMBL/GenBank/DDBJ whole genome shotgun (WGS) entry which is preliminary data.</text>
</comment>
<dbReference type="OrthoDB" id="9774747at2"/>
<dbReference type="Gene3D" id="1.10.3210.10">
    <property type="entry name" value="Hypothetical protein af1432"/>
    <property type="match status" value="1"/>
</dbReference>
<name>A0A4R2MFF7_RUBGE</name>
<accession>A0A4R2MFF7</accession>
<evidence type="ECO:0000313" key="2">
    <source>
        <dbReference type="EMBL" id="TCP03497.1"/>
    </source>
</evidence>